<dbReference type="GO" id="GO:0003677">
    <property type="term" value="F:DNA binding"/>
    <property type="evidence" value="ECO:0007669"/>
    <property type="project" value="InterPro"/>
</dbReference>
<dbReference type="InterPro" id="IPR013762">
    <property type="entry name" value="Integrase-like_cat_sf"/>
</dbReference>
<evidence type="ECO:0000313" key="3">
    <source>
        <dbReference type="Proteomes" id="UP000198414"/>
    </source>
</evidence>
<reference evidence="2 3" key="1">
    <citation type="submission" date="2015-11" db="EMBL/GenBank/DDBJ databases">
        <title>Draft genome sequences of new species of the genus Lactobacillus isolated from orchardgrass silage.</title>
        <authorList>
            <person name="Tohno M."/>
            <person name="Tanizawa Y."/>
            <person name="Arita M."/>
        </authorList>
    </citation>
    <scope>NUCLEOTIDE SEQUENCE [LARGE SCALE GENOMIC DNA]</scope>
    <source>
        <strain evidence="2 3">IWT25</strain>
    </source>
</reference>
<evidence type="ECO:0000313" key="2">
    <source>
        <dbReference type="EMBL" id="GAX06868.1"/>
    </source>
</evidence>
<dbReference type="SUPFAM" id="SSF56349">
    <property type="entry name" value="DNA breaking-rejoining enzymes"/>
    <property type="match status" value="1"/>
</dbReference>
<gene>
    <name evidence="2" type="ORF">IWT25_02215</name>
</gene>
<dbReference type="GO" id="GO:0006310">
    <property type="term" value="P:DNA recombination"/>
    <property type="evidence" value="ECO:0007669"/>
    <property type="project" value="UniProtKB-KW"/>
</dbReference>
<organism evidence="2 3">
    <name type="scientific">Secundilactobacillus pentosiphilus</name>
    <dbReference type="NCBI Taxonomy" id="1714682"/>
    <lineage>
        <taxon>Bacteria</taxon>
        <taxon>Bacillati</taxon>
        <taxon>Bacillota</taxon>
        <taxon>Bacilli</taxon>
        <taxon>Lactobacillales</taxon>
        <taxon>Lactobacillaceae</taxon>
        <taxon>Secundilactobacillus</taxon>
    </lineage>
</organism>
<dbReference type="Proteomes" id="UP000198414">
    <property type="component" value="Unassembled WGS sequence"/>
</dbReference>
<proteinExistence type="predicted"/>
<dbReference type="InterPro" id="IPR011010">
    <property type="entry name" value="DNA_brk_join_enz"/>
</dbReference>
<comment type="caution">
    <text evidence="2">The sequence shown here is derived from an EMBL/GenBank/DDBJ whole genome shotgun (WGS) entry which is preliminary data.</text>
</comment>
<dbReference type="Gene3D" id="1.10.443.10">
    <property type="entry name" value="Intergrase catalytic core"/>
    <property type="match status" value="1"/>
</dbReference>
<accession>A0A1Z5IZA2</accession>
<dbReference type="CDD" id="cd00397">
    <property type="entry name" value="DNA_BRE_C"/>
    <property type="match status" value="1"/>
</dbReference>
<protein>
    <submittedName>
        <fullName evidence="2">Phage integrase family protein</fullName>
    </submittedName>
</protein>
<dbReference type="RefSeq" id="WP_089121805.1">
    <property type="nucleotide sequence ID" value="NZ_BCMI01000028.1"/>
</dbReference>
<dbReference type="OrthoDB" id="2206342at2"/>
<dbReference type="GO" id="GO:0015074">
    <property type="term" value="P:DNA integration"/>
    <property type="evidence" value="ECO:0007669"/>
    <property type="project" value="InterPro"/>
</dbReference>
<keyword evidence="1" id="KW-0233">DNA recombination</keyword>
<name>A0A1Z5IZA2_9LACO</name>
<evidence type="ECO:0000256" key="1">
    <source>
        <dbReference type="ARBA" id="ARBA00023172"/>
    </source>
</evidence>
<dbReference type="EMBL" id="BCMI01000028">
    <property type="protein sequence ID" value="GAX06868.1"/>
    <property type="molecule type" value="Genomic_DNA"/>
</dbReference>
<dbReference type="AlphaFoldDB" id="A0A1Z5IZA2"/>
<sequence length="426" mass="49539">MNQSPKFIVYNHALVIKDNQLINRKFIVIKGSEGQIEFTDFHKYIKSSNNTVRSISDDGNRRFDFVVKMLNYVFFNRHLSKLDDLTVPLIQDFFNLYGQGELPGDSRGRAKSTVEACISAVMDFLELFIKDRKRYCSLKIDDFYKFVPFRDKRGMTRQKKVPVFDVLYSENRRQIFRDMPNSAFEMLFEHIATYHKEILMLVSLSAFAGLRPAEACNVRRTDSPLGPGLIFSTYEGEVEKVQIDLRHELCLRSDLKSTGRIKKERLQTVPLMFTDAFVESYNNYMAYLTGKQYESDFGALSINKQGRALTYDSYYQKFRTIIKKEMIPKYLASGDDETVMYGHLLLENNISPHVFRHWFTVQLVLAGVDNVAEIMAARGDSSPDSSLVYLQNKGELEKQYRKVSSHMFDYFSWAAQEKNRNEGERD</sequence>